<comment type="caution">
    <text evidence="2">The sequence shown here is derived from an EMBL/GenBank/DDBJ whole genome shotgun (WGS) entry which is preliminary data.</text>
</comment>
<protein>
    <submittedName>
        <fullName evidence="2">Uncharacterized protein</fullName>
    </submittedName>
</protein>
<sequence length="50" mass="5566">MGLDWRTLDLSDYLEALEAHNEAHSSEKPERQASDGLKRFLAAHRDGGNG</sequence>
<evidence type="ECO:0000313" key="3">
    <source>
        <dbReference type="Proteomes" id="UP000248014"/>
    </source>
</evidence>
<organism evidence="2 3">
    <name type="scientific">Blastomonas natatoria</name>
    <dbReference type="NCBI Taxonomy" id="34015"/>
    <lineage>
        <taxon>Bacteria</taxon>
        <taxon>Pseudomonadati</taxon>
        <taxon>Pseudomonadota</taxon>
        <taxon>Alphaproteobacteria</taxon>
        <taxon>Sphingomonadales</taxon>
        <taxon>Sphingomonadaceae</taxon>
        <taxon>Blastomonas</taxon>
    </lineage>
</organism>
<name>A0A2V3V4F3_9SPHN</name>
<accession>A0A2V3V4F3</accession>
<dbReference type="AlphaFoldDB" id="A0A2V3V4F3"/>
<feature type="region of interest" description="Disordered" evidence="1">
    <location>
        <begin position="20"/>
        <end position="50"/>
    </location>
</feature>
<proteinExistence type="predicted"/>
<dbReference type="RefSeq" id="WP_167398495.1">
    <property type="nucleotide sequence ID" value="NZ_QJJM01000006.1"/>
</dbReference>
<dbReference type="EMBL" id="QJJM01000006">
    <property type="protein sequence ID" value="PXW75984.1"/>
    <property type="molecule type" value="Genomic_DNA"/>
</dbReference>
<gene>
    <name evidence="2" type="ORF">C7451_106148</name>
</gene>
<keyword evidence="3" id="KW-1185">Reference proteome</keyword>
<evidence type="ECO:0000313" key="2">
    <source>
        <dbReference type="EMBL" id="PXW75984.1"/>
    </source>
</evidence>
<evidence type="ECO:0000256" key="1">
    <source>
        <dbReference type="SAM" id="MobiDB-lite"/>
    </source>
</evidence>
<dbReference type="Proteomes" id="UP000248014">
    <property type="component" value="Unassembled WGS sequence"/>
</dbReference>
<reference evidence="2 3" key="1">
    <citation type="submission" date="2018-05" db="EMBL/GenBank/DDBJ databases">
        <title>Genomic Encyclopedia of Type Strains, Phase IV (KMG-IV): sequencing the most valuable type-strain genomes for metagenomic binning, comparative biology and taxonomic classification.</title>
        <authorList>
            <person name="Goeker M."/>
        </authorList>
    </citation>
    <scope>NUCLEOTIDE SEQUENCE [LARGE SCALE GENOMIC DNA]</scope>
    <source>
        <strain evidence="2 3">DSM 3183</strain>
    </source>
</reference>